<feature type="domain" description="MADS-box" evidence="8">
    <location>
        <begin position="53"/>
        <end position="113"/>
    </location>
</feature>
<dbReference type="InterPro" id="IPR036879">
    <property type="entry name" value="TF_MADSbox_sf"/>
</dbReference>
<evidence type="ECO:0000256" key="3">
    <source>
        <dbReference type="ARBA" id="ARBA00023125"/>
    </source>
</evidence>
<keyword evidence="2" id="KW-0805">Transcription regulation</keyword>
<sequence>MQCFERNLNTSPLPYISELSISFLKKTKDQANSAAKVVQISLFLSVLPQVITMGRGKIEIKRIENATNRQVTFSKRRGGLLKKAHELAVLCDAQLGVIIFSSSGKMFEYCSPPSSMRQIIERYQKLSGTRIQEFDNQQIYCEITRMKNENDKLQASMRHYTGEDLAALSMNDLQQLEHQLEISVNRVRARKNQLLQQQLENLRRKEHLLEDQNNSLYRMLQEQQQQQHQAAMEHKMVEQPALLEPFGAFYPDDQARNLLQLSPQLHPFRLQPTQPNLQDTSLQRHGLQLWYEPFSPNSSSF</sequence>
<evidence type="ECO:0000313" key="11">
    <source>
        <dbReference type="Proteomes" id="UP000825729"/>
    </source>
</evidence>
<evidence type="ECO:0000256" key="2">
    <source>
        <dbReference type="ARBA" id="ARBA00023015"/>
    </source>
</evidence>
<dbReference type="PROSITE" id="PS51297">
    <property type="entry name" value="K_BOX"/>
    <property type="match status" value="1"/>
</dbReference>
<accession>A0AAV7DUI2</accession>
<dbReference type="InterPro" id="IPR002487">
    <property type="entry name" value="TF_Kbox"/>
</dbReference>
<dbReference type="InterPro" id="IPR033896">
    <property type="entry name" value="MEF2-like_N"/>
</dbReference>
<evidence type="ECO:0000256" key="6">
    <source>
        <dbReference type="ARBA" id="ARBA00037260"/>
    </source>
</evidence>
<name>A0AAV7DUI2_ARIFI</name>
<dbReference type="GO" id="GO:0046983">
    <property type="term" value="F:protein dimerization activity"/>
    <property type="evidence" value="ECO:0007669"/>
    <property type="project" value="InterPro"/>
</dbReference>
<evidence type="ECO:0000256" key="4">
    <source>
        <dbReference type="ARBA" id="ARBA00023163"/>
    </source>
</evidence>
<dbReference type="InterPro" id="IPR050142">
    <property type="entry name" value="MADS-box/MEF2_TF"/>
</dbReference>
<dbReference type="CDD" id="cd00265">
    <property type="entry name" value="MADS_MEF2_like"/>
    <property type="match status" value="1"/>
</dbReference>
<evidence type="ECO:0000313" key="10">
    <source>
        <dbReference type="EMBL" id="KAG9438957.1"/>
    </source>
</evidence>
<dbReference type="SUPFAM" id="SSF55455">
    <property type="entry name" value="SRF-like"/>
    <property type="match status" value="1"/>
</dbReference>
<dbReference type="InterPro" id="IPR002100">
    <property type="entry name" value="TF_MADSbox"/>
</dbReference>
<comment type="caution">
    <text evidence="10">The sequence shown here is derived from an EMBL/GenBank/DDBJ whole genome shotgun (WGS) entry which is preliminary data.</text>
</comment>
<dbReference type="GO" id="GO:0045944">
    <property type="term" value="P:positive regulation of transcription by RNA polymerase II"/>
    <property type="evidence" value="ECO:0007669"/>
    <property type="project" value="InterPro"/>
</dbReference>
<dbReference type="GO" id="GO:0005634">
    <property type="term" value="C:nucleus"/>
    <property type="evidence" value="ECO:0007669"/>
    <property type="project" value="UniProtKB-SubCell"/>
</dbReference>
<dbReference type="PROSITE" id="PS00350">
    <property type="entry name" value="MADS_BOX_1"/>
    <property type="match status" value="1"/>
</dbReference>
<dbReference type="GO" id="GO:0000977">
    <property type="term" value="F:RNA polymerase II transcription regulatory region sequence-specific DNA binding"/>
    <property type="evidence" value="ECO:0007669"/>
    <property type="project" value="InterPro"/>
</dbReference>
<proteinExistence type="predicted"/>
<dbReference type="Pfam" id="PF00319">
    <property type="entry name" value="SRF-TF"/>
    <property type="match status" value="1"/>
</dbReference>
<evidence type="ECO:0000256" key="5">
    <source>
        <dbReference type="ARBA" id="ARBA00023242"/>
    </source>
</evidence>
<dbReference type="PANTHER" id="PTHR48019">
    <property type="entry name" value="SERUM RESPONSE FACTOR HOMOLOG"/>
    <property type="match status" value="1"/>
</dbReference>
<evidence type="ECO:0000256" key="7">
    <source>
        <dbReference type="SAM" id="Coils"/>
    </source>
</evidence>
<dbReference type="PRINTS" id="PR00404">
    <property type="entry name" value="MADSDOMAIN"/>
</dbReference>
<evidence type="ECO:0000259" key="9">
    <source>
        <dbReference type="PROSITE" id="PS51297"/>
    </source>
</evidence>
<dbReference type="Proteomes" id="UP000825729">
    <property type="component" value="Unassembled WGS sequence"/>
</dbReference>
<dbReference type="Pfam" id="PF01486">
    <property type="entry name" value="K-box"/>
    <property type="match status" value="1"/>
</dbReference>
<reference evidence="10 11" key="1">
    <citation type="submission" date="2021-07" db="EMBL/GenBank/DDBJ databases">
        <title>The Aristolochia fimbriata genome: insights into angiosperm evolution, floral development and chemical biosynthesis.</title>
        <authorList>
            <person name="Jiao Y."/>
        </authorList>
    </citation>
    <scope>NUCLEOTIDE SEQUENCE [LARGE SCALE GENOMIC DNA]</scope>
    <source>
        <strain evidence="10">IBCAS-2021</strain>
        <tissue evidence="10">Leaf</tissue>
    </source>
</reference>
<feature type="domain" description="K-box" evidence="9">
    <location>
        <begin position="136"/>
        <end position="226"/>
    </location>
</feature>
<protein>
    <submittedName>
        <fullName evidence="10">Uncharacterized protein</fullName>
    </submittedName>
</protein>
<dbReference type="EMBL" id="JAINDJ010000008">
    <property type="protein sequence ID" value="KAG9438957.1"/>
    <property type="molecule type" value="Genomic_DNA"/>
</dbReference>
<keyword evidence="11" id="KW-1185">Reference proteome</keyword>
<dbReference type="PROSITE" id="PS50066">
    <property type="entry name" value="MADS_BOX_2"/>
    <property type="match status" value="1"/>
</dbReference>
<dbReference type="FunFam" id="3.40.1810.10:FF:000026">
    <property type="entry name" value="MADS-box transcription factor 29"/>
    <property type="match status" value="1"/>
</dbReference>
<keyword evidence="4" id="KW-0804">Transcription</keyword>
<keyword evidence="5" id="KW-0539">Nucleus</keyword>
<comment type="function">
    <text evidence="6">Probable transcription factor.</text>
</comment>
<keyword evidence="7" id="KW-0175">Coiled coil</keyword>
<dbReference type="AlphaFoldDB" id="A0AAV7DUI2"/>
<organism evidence="10 11">
    <name type="scientific">Aristolochia fimbriata</name>
    <name type="common">White veined hardy Dutchman's pipe vine</name>
    <dbReference type="NCBI Taxonomy" id="158543"/>
    <lineage>
        <taxon>Eukaryota</taxon>
        <taxon>Viridiplantae</taxon>
        <taxon>Streptophyta</taxon>
        <taxon>Embryophyta</taxon>
        <taxon>Tracheophyta</taxon>
        <taxon>Spermatophyta</taxon>
        <taxon>Magnoliopsida</taxon>
        <taxon>Magnoliidae</taxon>
        <taxon>Piperales</taxon>
        <taxon>Aristolochiaceae</taxon>
        <taxon>Aristolochia</taxon>
    </lineage>
</organism>
<evidence type="ECO:0000259" key="8">
    <source>
        <dbReference type="PROSITE" id="PS50066"/>
    </source>
</evidence>
<dbReference type="Gene3D" id="3.40.1810.10">
    <property type="entry name" value="Transcription factor, MADS-box"/>
    <property type="match status" value="1"/>
</dbReference>
<comment type="subcellular location">
    <subcellularLocation>
        <location evidence="1">Nucleus</location>
    </subcellularLocation>
</comment>
<keyword evidence="3" id="KW-0238">DNA-binding</keyword>
<dbReference type="SMART" id="SM00432">
    <property type="entry name" value="MADS"/>
    <property type="match status" value="1"/>
</dbReference>
<feature type="coiled-coil region" evidence="7">
    <location>
        <begin position="136"/>
        <end position="219"/>
    </location>
</feature>
<evidence type="ECO:0000256" key="1">
    <source>
        <dbReference type="ARBA" id="ARBA00004123"/>
    </source>
</evidence>
<dbReference type="GO" id="GO:0003700">
    <property type="term" value="F:DNA-binding transcription factor activity"/>
    <property type="evidence" value="ECO:0007669"/>
    <property type="project" value="InterPro"/>
</dbReference>
<gene>
    <name evidence="10" type="ORF">H6P81_019122</name>
</gene>